<gene>
    <name evidence="1" type="ORF">O181_062918</name>
</gene>
<name>A0A9Q3EKG5_9BASI</name>
<dbReference type="AlphaFoldDB" id="A0A9Q3EKG5"/>
<protein>
    <submittedName>
        <fullName evidence="1">Uncharacterized protein</fullName>
    </submittedName>
</protein>
<dbReference type="Proteomes" id="UP000765509">
    <property type="component" value="Unassembled WGS sequence"/>
</dbReference>
<proteinExistence type="predicted"/>
<organism evidence="1 2">
    <name type="scientific">Austropuccinia psidii MF-1</name>
    <dbReference type="NCBI Taxonomy" id="1389203"/>
    <lineage>
        <taxon>Eukaryota</taxon>
        <taxon>Fungi</taxon>
        <taxon>Dikarya</taxon>
        <taxon>Basidiomycota</taxon>
        <taxon>Pucciniomycotina</taxon>
        <taxon>Pucciniomycetes</taxon>
        <taxon>Pucciniales</taxon>
        <taxon>Sphaerophragmiaceae</taxon>
        <taxon>Austropuccinia</taxon>
    </lineage>
</organism>
<sequence>MTIVQKYGNIQKNADQLVIWALTNKPDNSAYVPANAEPQIPIEGINTTDVGTKFFEEVRGSYKQDQKHHILTSLFHKDCKYAALDNSLDYILKSSYENGRFFFFDGILYHSS</sequence>
<accession>A0A9Q3EKG5</accession>
<keyword evidence="2" id="KW-1185">Reference proteome</keyword>
<evidence type="ECO:0000313" key="2">
    <source>
        <dbReference type="Proteomes" id="UP000765509"/>
    </source>
</evidence>
<dbReference type="EMBL" id="AVOT02030097">
    <property type="protein sequence ID" value="MBW0523203.1"/>
    <property type="molecule type" value="Genomic_DNA"/>
</dbReference>
<evidence type="ECO:0000313" key="1">
    <source>
        <dbReference type="EMBL" id="MBW0523203.1"/>
    </source>
</evidence>
<comment type="caution">
    <text evidence="1">The sequence shown here is derived from an EMBL/GenBank/DDBJ whole genome shotgun (WGS) entry which is preliminary data.</text>
</comment>
<reference evidence="1" key="1">
    <citation type="submission" date="2021-03" db="EMBL/GenBank/DDBJ databases">
        <title>Draft genome sequence of rust myrtle Austropuccinia psidii MF-1, a brazilian biotype.</title>
        <authorList>
            <person name="Quecine M.C."/>
            <person name="Pachon D.M.R."/>
            <person name="Bonatelli M.L."/>
            <person name="Correr F.H."/>
            <person name="Franceschini L.M."/>
            <person name="Leite T.F."/>
            <person name="Margarido G.R.A."/>
            <person name="Almeida C.A."/>
            <person name="Ferrarezi J.A."/>
            <person name="Labate C.A."/>
        </authorList>
    </citation>
    <scope>NUCLEOTIDE SEQUENCE</scope>
    <source>
        <strain evidence="1">MF-1</strain>
    </source>
</reference>